<dbReference type="CDD" id="cd07377">
    <property type="entry name" value="WHTH_GntR"/>
    <property type="match status" value="1"/>
</dbReference>
<reference evidence="6 7" key="1">
    <citation type="submission" date="2019-03" db="EMBL/GenBank/DDBJ databases">
        <title>Genomic Encyclopedia of Type Strains, Phase III (KMG-III): the genomes of soil and plant-associated and newly described type strains.</title>
        <authorList>
            <person name="Whitman W."/>
        </authorList>
    </citation>
    <scope>NUCLEOTIDE SEQUENCE [LARGE SCALE GENOMIC DNA]</scope>
    <source>
        <strain evidence="6 7">VKM Ac-2527</strain>
    </source>
</reference>
<keyword evidence="2" id="KW-0238">DNA-binding</keyword>
<dbReference type="SUPFAM" id="SSF46785">
    <property type="entry name" value="Winged helix' DNA-binding domain"/>
    <property type="match status" value="1"/>
</dbReference>
<dbReference type="Pfam" id="PF07702">
    <property type="entry name" value="UTRA"/>
    <property type="match status" value="1"/>
</dbReference>
<dbReference type="Pfam" id="PF00392">
    <property type="entry name" value="GntR"/>
    <property type="match status" value="1"/>
</dbReference>
<dbReference type="OrthoDB" id="8584262at2"/>
<dbReference type="PANTHER" id="PTHR44846:SF1">
    <property type="entry name" value="MANNOSYL-D-GLYCERATE TRANSPORT_METABOLISM SYSTEM REPRESSOR MNGR-RELATED"/>
    <property type="match status" value="1"/>
</dbReference>
<proteinExistence type="predicted"/>
<comment type="caution">
    <text evidence="6">The sequence shown here is derived from an EMBL/GenBank/DDBJ whole genome shotgun (WGS) entry which is preliminary data.</text>
</comment>
<evidence type="ECO:0000256" key="3">
    <source>
        <dbReference type="ARBA" id="ARBA00023163"/>
    </source>
</evidence>
<evidence type="ECO:0000259" key="5">
    <source>
        <dbReference type="PROSITE" id="PS50949"/>
    </source>
</evidence>
<evidence type="ECO:0000313" key="7">
    <source>
        <dbReference type="Proteomes" id="UP000295388"/>
    </source>
</evidence>
<dbReference type="AlphaFoldDB" id="A0A4R6JI51"/>
<dbReference type="InterPro" id="IPR000524">
    <property type="entry name" value="Tscrpt_reg_HTH_GntR"/>
</dbReference>
<dbReference type="InterPro" id="IPR011663">
    <property type="entry name" value="UTRA"/>
</dbReference>
<dbReference type="Proteomes" id="UP000295388">
    <property type="component" value="Unassembled WGS sequence"/>
</dbReference>
<dbReference type="SMART" id="SM00866">
    <property type="entry name" value="UTRA"/>
    <property type="match status" value="1"/>
</dbReference>
<protein>
    <submittedName>
        <fullName evidence="6">GntR family transcriptional regulator</fullName>
    </submittedName>
</protein>
<dbReference type="PANTHER" id="PTHR44846">
    <property type="entry name" value="MANNOSYL-D-GLYCERATE TRANSPORT/METABOLISM SYSTEM REPRESSOR MNGR-RELATED"/>
    <property type="match status" value="1"/>
</dbReference>
<dbReference type="GO" id="GO:0045892">
    <property type="term" value="P:negative regulation of DNA-templated transcription"/>
    <property type="evidence" value="ECO:0007669"/>
    <property type="project" value="TreeGrafter"/>
</dbReference>
<evidence type="ECO:0000256" key="1">
    <source>
        <dbReference type="ARBA" id="ARBA00023015"/>
    </source>
</evidence>
<evidence type="ECO:0000313" key="6">
    <source>
        <dbReference type="EMBL" id="TDO35793.1"/>
    </source>
</evidence>
<dbReference type="InterPro" id="IPR036388">
    <property type="entry name" value="WH-like_DNA-bd_sf"/>
</dbReference>
<evidence type="ECO:0000256" key="2">
    <source>
        <dbReference type="ARBA" id="ARBA00023125"/>
    </source>
</evidence>
<gene>
    <name evidence="6" type="ORF">EV643_12165</name>
</gene>
<dbReference type="Gene3D" id="1.10.10.10">
    <property type="entry name" value="Winged helix-like DNA-binding domain superfamily/Winged helix DNA-binding domain"/>
    <property type="match status" value="1"/>
</dbReference>
<accession>A0A4R6JI51</accession>
<dbReference type="InterPro" id="IPR028978">
    <property type="entry name" value="Chorismate_lyase_/UTRA_dom_sf"/>
</dbReference>
<dbReference type="Gene3D" id="3.40.1410.10">
    <property type="entry name" value="Chorismate lyase-like"/>
    <property type="match status" value="1"/>
</dbReference>
<dbReference type="InterPro" id="IPR050679">
    <property type="entry name" value="Bact_HTH_transcr_reg"/>
</dbReference>
<dbReference type="PRINTS" id="PR00035">
    <property type="entry name" value="HTHGNTR"/>
</dbReference>
<dbReference type="EMBL" id="SNWQ01000021">
    <property type="protein sequence ID" value="TDO35793.1"/>
    <property type="molecule type" value="Genomic_DNA"/>
</dbReference>
<keyword evidence="7" id="KW-1185">Reference proteome</keyword>
<dbReference type="GO" id="GO:0003700">
    <property type="term" value="F:DNA-binding transcription factor activity"/>
    <property type="evidence" value="ECO:0007669"/>
    <property type="project" value="InterPro"/>
</dbReference>
<sequence>MARPRNNPGDLAELPTELRADRPKGDQIREILHTLTRSLSAGTVLPSERVLAERFGVARMTVRQEVDRVVAEGLAARRPGGGTFVADARPNRMFSSSFSADMRARGITPGAKVLDHRVAAADQTLAAELQEPVGTPVLHLVRLRTADGEPTAIERTALSLRRYPGLEHLDFSSLSLYAELAARWDVTLGLVSASIIAAPPESSDDAALLDVTPTTPCLIITSAPRTATGEVIEFGRSIYRSDRYNLTIAYRTP</sequence>
<dbReference type="InterPro" id="IPR036390">
    <property type="entry name" value="WH_DNA-bd_sf"/>
</dbReference>
<keyword evidence="3" id="KW-0804">Transcription</keyword>
<dbReference type="SMART" id="SM00345">
    <property type="entry name" value="HTH_GNTR"/>
    <property type="match status" value="1"/>
</dbReference>
<evidence type="ECO:0000256" key="4">
    <source>
        <dbReference type="SAM" id="MobiDB-lite"/>
    </source>
</evidence>
<dbReference type="RefSeq" id="WP_133804259.1">
    <property type="nucleotide sequence ID" value="NZ_SNWQ01000021.1"/>
</dbReference>
<organism evidence="6 7">
    <name type="scientific">Kribbella caucasensis</name>
    <dbReference type="NCBI Taxonomy" id="2512215"/>
    <lineage>
        <taxon>Bacteria</taxon>
        <taxon>Bacillati</taxon>
        <taxon>Actinomycetota</taxon>
        <taxon>Actinomycetes</taxon>
        <taxon>Propionibacteriales</taxon>
        <taxon>Kribbellaceae</taxon>
        <taxon>Kribbella</taxon>
    </lineage>
</organism>
<feature type="domain" description="HTH gntR-type" evidence="5">
    <location>
        <begin position="18"/>
        <end position="88"/>
    </location>
</feature>
<feature type="region of interest" description="Disordered" evidence="4">
    <location>
        <begin position="1"/>
        <end position="22"/>
    </location>
</feature>
<dbReference type="SUPFAM" id="SSF64288">
    <property type="entry name" value="Chorismate lyase-like"/>
    <property type="match status" value="1"/>
</dbReference>
<dbReference type="GO" id="GO:0003677">
    <property type="term" value="F:DNA binding"/>
    <property type="evidence" value="ECO:0007669"/>
    <property type="project" value="UniProtKB-KW"/>
</dbReference>
<dbReference type="PROSITE" id="PS50949">
    <property type="entry name" value="HTH_GNTR"/>
    <property type="match status" value="1"/>
</dbReference>
<keyword evidence="1" id="KW-0805">Transcription regulation</keyword>
<name>A0A4R6JI51_9ACTN</name>